<organism evidence="6 7">
    <name type="scientific">Chengkuizengella marina</name>
    <dbReference type="NCBI Taxonomy" id="2507566"/>
    <lineage>
        <taxon>Bacteria</taxon>
        <taxon>Bacillati</taxon>
        <taxon>Bacillota</taxon>
        <taxon>Bacilli</taxon>
        <taxon>Bacillales</taxon>
        <taxon>Paenibacillaceae</taxon>
        <taxon>Chengkuizengella</taxon>
    </lineage>
</organism>
<comment type="subcellular location">
    <subcellularLocation>
        <location evidence="1">Membrane</location>
        <topology evidence="1">Multi-pass membrane protein</topology>
    </subcellularLocation>
</comment>
<sequence length="122" mass="13500">MDIFVVILEAILGLAFLGAGFSKLFGSKTTVEDFRRYSFPNWFLPFTGFVESIGAVALIIGLWLDSLSGLGALLLAITMFFAVLTHIVRMKDPVSKALPAFILFVFALIVTIANWSEMMELF</sequence>
<dbReference type="Pfam" id="PF13564">
    <property type="entry name" value="DoxX_2"/>
    <property type="match status" value="1"/>
</dbReference>
<evidence type="ECO:0000313" key="7">
    <source>
        <dbReference type="Proteomes" id="UP000448943"/>
    </source>
</evidence>
<dbReference type="OrthoDB" id="2454358at2"/>
<feature type="transmembrane region" description="Helical" evidence="5">
    <location>
        <begin position="6"/>
        <end position="26"/>
    </location>
</feature>
<reference evidence="6 7" key="1">
    <citation type="submission" date="2019-01" db="EMBL/GenBank/DDBJ databases">
        <title>Chengkuizengella sp. nov., isolated from deep-sea sediment of East Pacific Ocean.</title>
        <authorList>
            <person name="Yang J."/>
            <person name="Lai Q."/>
            <person name="Shao Z."/>
        </authorList>
    </citation>
    <scope>NUCLEOTIDE SEQUENCE [LARGE SCALE GENOMIC DNA]</scope>
    <source>
        <strain evidence="6 7">YPA3-1-1</strain>
    </source>
</reference>
<evidence type="ECO:0000256" key="5">
    <source>
        <dbReference type="SAM" id="Phobius"/>
    </source>
</evidence>
<name>A0A6N9Q3D5_9BACL</name>
<feature type="transmembrane region" description="Helical" evidence="5">
    <location>
        <begin position="42"/>
        <end position="64"/>
    </location>
</feature>
<dbReference type="GO" id="GO:0016020">
    <property type="term" value="C:membrane"/>
    <property type="evidence" value="ECO:0007669"/>
    <property type="project" value="UniProtKB-SubCell"/>
</dbReference>
<feature type="transmembrane region" description="Helical" evidence="5">
    <location>
        <begin position="70"/>
        <end position="88"/>
    </location>
</feature>
<evidence type="ECO:0000256" key="1">
    <source>
        <dbReference type="ARBA" id="ARBA00004141"/>
    </source>
</evidence>
<keyword evidence="7" id="KW-1185">Reference proteome</keyword>
<evidence type="ECO:0000256" key="4">
    <source>
        <dbReference type="ARBA" id="ARBA00023136"/>
    </source>
</evidence>
<dbReference type="RefSeq" id="WP_160646087.1">
    <property type="nucleotide sequence ID" value="NZ_SIJB01000023.1"/>
</dbReference>
<comment type="caution">
    <text evidence="6">The sequence shown here is derived from an EMBL/GenBank/DDBJ whole genome shotgun (WGS) entry which is preliminary data.</text>
</comment>
<gene>
    <name evidence="6" type="ORF">ERL59_10000</name>
</gene>
<protein>
    <submittedName>
        <fullName evidence="6">DoxX family protein</fullName>
    </submittedName>
</protein>
<evidence type="ECO:0000313" key="6">
    <source>
        <dbReference type="EMBL" id="NBI29291.1"/>
    </source>
</evidence>
<accession>A0A6N9Q3D5</accession>
<dbReference type="EMBL" id="SIJB01000023">
    <property type="protein sequence ID" value="NBI29291.1"/>
    <property type="molecule type" value="Genomic_DNA"/>
</dbReference>
<evidence type="ECO:0000256" key="3">
    <source>
        <dbReference type="ARBA" id="ARBA00022989"/>
    </source>
</evidence>
<keyword evidence="3 5" id="KW-1133">Transmembrane helix</keyword>
<keyword evidence="2 5" id="KW-0812">Transmembrane</keyword>
<keyword evidence="4 5" id="KW-0472">Membrane</keyword>
<dbReference type="AlphaFoldDB" id="A0A6N9Q3D5"/>
<dbReference type="Proteomes" id="UP000448943">
    <property type="component" value="Unassembled WGS sequence"/>
</dbReference>
<evidence type="ECO:0000256" key="2">
    <source>
        <dbReference type="ARBA" id="ARBA00022692"/>
    </source>
</evidence>
<feature type="transmembrane region" description="Helical" evidence="5">
    <location>
        <begin position="97"/>
        <end position="116"/>
    </location>
</feature>
<proteinExistence type="predicted"/>
<dbReference type="InterPro" id="IPR032808">
    <property type="entry name" value="DoxX"/>
</dbReference>